<organism evidence="2 3">
    <name type="scientific">Pleurostoma richardsiae</name>
    <dbReference type="NCBI Taxonomy" id="41990"/>
    <lineage>
        <taxon>Eukaryota</taxon>
        <taxon>Fungi</taxon>
        <taxon>Dikarya</taxon>
        <taxon>Ascomycota</taxon>
        <taxon>Pezizomycotina</taxon>
        <taxon>Sordariomycetes</taxon>
        <taxon>Sordariomycetidae</taxon>
        <taxon>Calosphaeriales</taxon>
        <taxon>Pleurostomataceae</taxon>
        <taxon>Pleurostoma</taxon>
    </lineage>
</organism>
<feature type="region of interest" description="Disordered" evidence="1">
    <location>
        <begin position="1"/>
        <end position="66"/>
    </location>
</feature>
<dbReference type="AlphaFoldDB" id="A0AA38RKH0"/>
<dbReference type="Proteomes" id="UP001174694">
    <property type="component" value="Unassembled WGS sequence"/>
</dbReference>
<dbReference type="EMBL" id="JANBVO010000009">
    <property type="protein sequence ID" value="KAJ9149770.1"/>
    <property type="molecule type" value="Genomic_DNA"/>
</dbReference>
<dbReference type="Pfam" id="PF11905">
    <property type="entry name" value="DUF3425"/>
    <property type="match status" value="1"/>
</dbReference>
<feature type="compositionally biased region" description="Polar residues" evidence="1">
    <location>
        <begin position="1"/>
        <end position="11"/>
    </location>
</feature>
<name>A0AA38RKH0_9PEZI</name>
<dbReference type="PANTHER" id="PTHR38116">
    <property type="entry name" value="CHROMOSOME 7, WHOLE GENOME SHOTGUN SEQUENCE"/>
    <property type="match status" value="1"/>
</dbReference>
<reference evidence="2" key="1">
    <citation type="submission" date="2022-07" db="EMBL/GenBank/DDBJ databases">
        <title>Fungi with potential for degradation of polypropylene.</title>
        <authorList>
            <person name="Gostincar C."/>
        </authorList>
    </citation>
    <scope>NUCLEOTIDE SEQUENCE</scope>
    <source>
        <strain evidence="2">EXF-13308</strain>
    </source>
</reference>
<evidence type="ECO:0000313" key="3">
    <source>
        <dbReference type="Proteomes" id="UP001174694"/>
    </source>
</evidence>
<protein>
    <submittedName>
        <fullName evidence="2">Uncharacterized protein</fullName>
    </submittedName>
</protein>
<sequence length="307" mass="34660">MDDDASAQQGVPSGAISGRLPRLTEVWNPRDDWSGITDPVERKKRQNRLNQRSWRKRKHAQLEHSPPPELVSAVVLGAVAADFQPSTQQGETIQDEANNTIRQLTHLVHVCPRRRAKVYRFTREAYNDYTMHVPRPTYLPLLIRLNVLHAIARNAAAIGFTAEGLCNDDLISPFNIHGPRRANVPPTWASCPRDLQPTAVQLALTHHPWIDLIPIPVLRDNVLQVAAAGIIDEDELCGDLLDVVDTSTEKASLIIWGESWDIRGWEASVPFLKKWGFLLRGCPEILQATNYWRGRRGEKRLDLTLLP</sequence>
<dbReference type="PANTHER" id="PTHR38116:SF1">
    <property type="entry name" value="BZIP DOMAIN-CONTAINING PROTEIN"/>
    <property type="match status" value="1"/>
</dbReference>
<comment type="caution">
    <text evidence="2">The sequence shown here is derived from an EMBL/GenBank/DDBJ whole genome shotgun (WGS) entry which is preliminary data.</text>
</comment>
<gene>
    <name evidence="2" type="ORF">NKR23_g4127</name>
</gene>
<dbReference type="InterPro" id="IPR021833">
    <property type="entry name" value="DUF3425"/>
</dbReference>
<proteinExistence type="predicted"/>
<accession>A0AA38RKH0</accession>
<feature type="compositionally biased region" description="Basic residues" evidence="1">
    <location>
        <begin position="42"/>
        <end position="59"/>
    </location>
</feature>
<evidence type="ECO:0000256" key="1">
    <source>
        <dbReference type="SAM" id="MobiDB-lite"/>
    </source>
</evidence>
<evidence type="ECO:0000313" key="2">
    <source>
        <dbReference type="EMBL" id="KAJ9149770.1"/>
    </source>
</evidence>
<keyword evidence="3" id="KW-1185">Reference proteome</keyword>